<dbReference type="InterPro" id="IPR050250">
    <property type="entry name" value="Macrolide_Exporter_MacB"/>
</dbReference>
<keyword evidence="11" id="KW-1185">Reference proteome</keyword>
<keyword evidence="4 7" id="KW-1133">Transmembrane helix</keyword>
<keyword evidence="5 7" id="KW-0472">Membrane</keyword>
<dbReference type="InterPro" id="IPR003838">
    <property type="entry name" value="ABC3_permease_C"/>
</dbReference>
<feature type="transmembrane region" description="Helical" evidence="7">
    <location>
        <begin position="308"/>
        <end position="336"/>
    </location>
</feature>
<dbReference type="EMBL" id="JAFBFH010000029">
    <property type="protein sequence ID" value="MBM7716602.1"/>
    <property type="molecule type" value="Genomic_DNA"/>
</dbReference>
<feature type="domain" description="MacB-like periplasmic core" evidence="9">
    <location>
        <begin position="16"/>
        <end position="233"/>
    </location>
</feature>
<gene>
    <name evidence="10" type="ORF">JOC94_003623</name>
</gene>
<keyword evidence="2" id="KW-1003">Cell membrane</keyword>
<dbReference type="RefSeq" id="WP_205179978.1">
    <property type="nucleotide sequence ID" value="NZ_JAFBFH010000029.1"/>
</dbReference>
<comment type="subcellular location">
    <subcellularLocation>
        <location evidence="1">Cell membrane</location>
        <topology evidence="1">Multi-pass membrane protein</topology>
    </subcellularLocation>
</comment>
<dbReference type="Pfam" id="PF12704">
    <property type="entry name" value="MacB_PCD"/>
    <property type="match status" value="1"/>
</dbReference>
<comment type="similarity">
    <text evidence="6">Belongs to the ABC-4 integral membrane protein family.</text>
</comment>
<dbReference type="Pfam" id="PF02687">
    <property type="entry name" value="FtsX"/>
    <property type="match status" value="1"/>
</dbReference>
<evidence type="ECO:0000256" key="5">
    <source>
        <dbReference type="ARBA" id="ARBA00023136"/>
    </source>
</evidence>
<dbReference type="Proteomes" id="UP000823485">
    <property type="component" value="Unassembled WGS sequence"/>
</dbReference>
<evidence type="ECO:0000313" key="11">
    <source>
        <dbReference type="Proteomes" id="UP000823485"/>
    </source>
</evidence>
<evidence type="ECO:0000256" key="1">
    <source>
        <dbReference type="ARBA" id="ARBA00004651"/>
    </source>
</evidence>
<reference evidence="10 11" key="1">
    <citation type="submission" date="2021-01" db="EMBL/GenBank/DDBJ databases">
        <title>Genomic Encyclopedia of Type Strains, Phase IV (KMG-IV): sequencing the most valuable type-strain genomes for metagenomic binning, comparative biology and taxonomic classification.</title>
        <authorList>
            <person name="Goeker M."/>
        </authorList>
    </citation>
    <scope>NUCLEOTIDE SEQUENCE [LARGE SCALE GENOMIC DNA]</scope>
    <source>
        <strain evidence="10 11">DSM 105453</strain>
    </source>
</reference>
<evidence type="ECO:0000313" key="10">
    <source>
        <dbReference type="EMBL" id="MBM7716602.1"/>
    </source>
</evidence>
<dbReference type="InterPro" id="IPR025857">
    <property type="entry name" value="MacB_PCD"/>
</dbReference>
<evidence type="ECO:0000256" key="4">
    <source>
        <dbReference type="ARBA" id="ARBA00022989"/>
    </source>
</evidence>
<evidence type="ECO:0000256" key="3">
    <source>
        <dbReference type="ARBA" id="ARBA00022692"/>
    </source>
</evidence>
<comment type="caution">
    <text evidence="10">The sequence shown here is derived from an EMBL/GenBank/DDBJ whole genome shotgun (WGS) entry which is preliminary data.</text>
</comment>
<sequence length="381" mass="41275">MLKYVFQNIRKRKIRTVLTVFAIMVCIQMFTVIYSIVEYTVADLEGEMAKYAGQMYVKNISASSSAGEDFPPINSTISSKTGDDILKSVDTKVNTDLSTPIIFRPIAGATAPNMPPQALAVGVSSGKETAYTGENVDLKKGSMELAEGEKQVVLGAGAAQFFQVNNIGEKIDISGETFEVIGLLKKGNRVTDPMVLAPIDQLQKVFALETTYSTLLLTAKSIEQIDTLSKTIETDFKDVEVMTQGNIADNINQSLAGTKMFMNTILGTVIAVAVIVILIVMTLAIMERTKEIGVMRAIGAQKWDITKIIILESLCMSLIGGVLGVIGGYLIMRFIFTAPEFITVKIAVTSIVMAVLVGILSSLYPGIKAVSIQPQEALRYE</sequence>
<evidence type="ECO:0000256" key="7">
    <source>
        <dbReference type="SAM" id="Phobius"/>
    </source>
</evidence>
<accession>A0ABS2RAE6</accession>
<evidence type="ECO:0000259" key="8">
    <source>
        <dbReference type="Pfam" id="PF02687"/>
    </source>
</evidence>
<keyword evidence="3 7" id="KW-0812">Transmembrane</keyword>
<evidence type="ECO:0000256" key="6">
    <source>
        <dbReference type="ARBA" id="ARBA00038076"/>
    </source>
</evidence>
<feature type="transmembrane region" description="Helical" evidence="7">
    <location>
        <begin position="342"/>
        <end position="364"/>
    </location>
</feature>
<dbReference type="PANTHER" id="PTHR30572">
    <property type="entry name" value="MEMBRANE COMPONENT OF TRANSPORTER-RELATED"/>
    <property type="match status" value="1"/>
</dbReference>
<evidence type="ECO:0000259" key="9">
    <source>
        <dbReference type="Pfam" id="PF12704"/>
    </source>
</evidence>
<organism evidence="10 11">
    <name type="scientific">Siminovitchia thermophila</name>
    <dbReference type="NCBI Taxonomy" id="1245522"/>
    <lineage>
        <taxon>Bacteria</taxon>
        <taxon>Bacillati</taxon>
        <taxon>Bacillota</taxon>
        <taxon>Bacilli</taxon>
        <taxon>Bacillales</taxon>
        <taxon>Bacillaceae</taxon>
        <taxon>Siminovitchia</taxon>
    </lineage>
</organism>
<evidence type="ECO:0000256" key="2">
    <source>
        <dbReference type="ARBA" id="ARBA00022475"/>
    </source>
</evidence>
<name>A0ABS2RAE6_9BACI</name>
<proteinExistence type="inferred from homology"/>
<dbReference type="PANTHER" id="PTHR30572:SF4">
    <property type="entry name" value="ABC TRANSPORTER PERMEASE YTRF"/>
    <property type="match status" value="1"/>
</dbReference>
<feature type="transmembrane region" description="Helical" evidence="7">
    <location>
        <begin position="16"/>
        <end position="37"/>
    </location>
</feature>
<feature type="transmembrane region" description="Helical" evidence="7">
    <location>
        <begin position="260"/>
        <end position="287"/>
    </location>
</feature>
<protein>
    <submittedName>
        <fullName evidence="10">ABC transport system permease protein</fullName>
    </submittedName>
</protein>
<feature type="domain" description="ABC3 transporter permease C-terminal" evidence="8">
    <location>
        <begin position="264"/>
        <end position="374"/>
    </location>
</feature>